<reference evidence="1" key="2">
    <citation type="submission" date="2023-02" db="EMBL/GenBank/DDBJ databases">
        <authorList>
            <person name="Swenson N.G."/>
            <person name="Wegrzyn J.L."/>
            <person name="Mcevoy S.L."/>
        </authorList>
    </citation>
    <scope>NUCLEOTIDE SEQUENCE</scope>
    <source>
        <strain evidence="1">91603</strain>
        <tissue evidence="1">Leaf</tissue>
    </source>
</reference>
<evidence type="ECO:0000313" key="2">
    <source>
        <dbReference type="Proteomes" id="UP001064489"/>
    </source>
</evidence>
<organism evidence="1 2">
    <name type="scientific">Acer negundo</name>
    <name type="common">Box elder</name>
    <dbReference type="NCBI Taxonomy" id="4023"/>
    <lineage>
        <taxon>Eukaryota</taxon>
        <taxon>Viridiplantae</taxon>
        <taxon>Streptophyta</taxon>
        <taxon>Embryophyta</taxon>
        <taxon>Tracheophyta</taxon>
        <taxon>Spermatophyta</taxon>
        <taxon>Magnoliopsida</taxon>
        <taxon>eudicotyledons</taxon>
        <taxon>Gunneridae</taxon>
        <taxon>Pentapetalae</taxon>
        <taxon>rosids</taxon>
        <taxon>malvids</taxon>
        <taxon>Sapindales</taxon>
        <taxon>Sapindaceae</taxon>
        <taxon>Hippocastanoideae</taxon>
        <taxon>Acereae</taxon>
        <taxon>Acer</taxon>
    </lineage>
</organism>
<comment type="caution">
    <text evidence="1">The sequence shown here is derived from an EMBL/GenBank/DDBJ whole genome shotgun (WGS) entry which is preliminary data.</text>
</comment>
<keyword evidence="2" id="KW-1185">Reference proteome</keyword>
<sequence length="174" mass="19860">MVAPAVDEPDLKQTLVRQASWSSCTSLPPAVHFPTEAAIWLYERIVSVISTVIVKSQAVRVLSSSDDSGEDDDIASKTPIDDDKTNLEFVKRYKRYHLKVIRHNVKLMKLNSMLKHKLEMSNKEVETLSRFIGRLIRNASDQDLSLSEWIGRLKELKSLVEAKDEALRQVKERV</sequence>
<accession>A0AAD5J409</accession>
<name>A0AAD5J409_ACENE</name>
<dbReference type="Proteomes" id="UP001064489">
    <property type="component" value="Chromosome 4"/>
</dbReference>
<dbReference type="EMBL" id="JAJSOW010000101">
    <property type="protein sequence ID" value="KAI9181195.1"/>
    <property type="molecule type" value="Genomic_DNA"/>
</dbReference>
<evidence type="ECO:0000313" key="1">
    <source>
        <dbReference type="EMBL" id="KAI9181195.1"/>
    </source>
</evidence>
<gene>
    <name evidence="1" type="ORF">LWI28_012383</name>
</gene>
<reference evidence="1" key="1">
    <citation type="journal article" date="2022" name="Plant J.">
        <title>Strategies of tolerance reflected in two North American maple genomes.</title>
        <authorList>
            <person name="McEvoy S.L."/>
            <person name="Sezen U.U."/>
            <person name="Trouern-Trend A."/>
            <person name="McMahon S.M."/>
            <person name="Schaberg P.G."/>
            <person name="Yang J."/>
            <person name="Wegrzyn J.L."/>
            <person name="Swenson N.G."/>
        </authorList>
    </citation>
    <scope>NUCLEOTIDE SEQUENCE</scope>
    <source>
        <strain evidence="1">91603</strain>
    </source>
</reference>
<proteinExistence type="predicted"/>
<dbReference type="AlphaFoldDB" id="A0AAD5J409"/>
<protein>
    <submittedName>
        <fullName evidence="1">Uncharacterized protein</fullName>
    </submittedName>
</protein>